<evidence type="ECO:0000313" key="2">
    <source>
        <dbReference type="EMBL" id="MBX57424.1"/>
    </source>
</evidence>
<reference evidence="2" key="1">
    <citation type="submission" date="2018-02" db="EMBL/GenBank/DDBJ databases">
        <title>Rhizophora mucronata_Transcriptome.</title>
        <authorList>
            <person name="Meera S.P."/>
            <person name="Sreeshan A."/>
            <person name="Augustine A."/>
        </authorList>
    </citation>
    <scope>NUCLEOTIDE SEQUENCE</scope>
    <source>
        <tissue evidence="2">Leaf</tissue>
    </source>
</reference>
<keyword evidence="1" id="KW-0472">Membrane</keyword>
<keyword evidence="1" id="KW-0812">Transmembrane</keyword>
<sequence>MILINKGHRRLRYAIISCFLMALCTEGTLFLAGTRTHTLSLSKISCSLHIVAL</sequence>
<feature type="transmembrane region" description="Helical" evidence="1">
    <location>
        <begin position="12"/>
        <end position="32"/>
    </location>
</feature>
<accession>A0A2P2PRR4</accession>
<proteinExistence type="predicted"/>
<name>A0A2P2PRR4_RHIMU</name>
<dbReference type="AlphaFoldDB" id="A0A2P2PRR4"/>
<protein>
    <submittedName>
        <fullName evidence="2">Uncharacterized protein</fullName>
    </submittedName>
</protein>
<organism evidence="2">
    <name type="scientific">Rhizophora mucronata</name>
    <name type="common">Asiatic mangrove</name>
    <dbReference type="NCBI Taxonomy" id="61149"/>
    <lineage>
        <taxon>Eukaryota</taxon>
        <taxon>Viridiplantae</taxon>
        <taxon>Streptophyta</taxon>
        <taxon>Embryophyta</taxon>
        <taxon>Tracheophyta</taxon>
        <taxon>Spermatophyta</taxon>
        <taxon>Magnoliopsida</taxon>
        <taxon>eudicotyledons</taxon>
        <taxon>Gunneridae</taxon>
        <taxon>Pentapetalae</taxon>
        <taxon>rosids</taxon>
        <taxon>fabids</taxon>
        <taxon>Malpighiales</taxon>
        <taxon>Rhizophoraceae</taxon>
        <taxon>Rhizophora</taxon>
    </lineage>
</organism>
<dbReference type="EMBL" id="GGEC01076940">
    <property type="protein sequence ID" value="MBX57424.1"/>
    <property type="molecule type" value="Transcribed_RNA"/>
</dbReference>
<evidence type="ECO:0000256" key="1">
    <source>
        <dbReference type="SAM" id="Phobius"/>
    </source>
</evidence>
<keyword evidence="1" id="KW-1133">Transmembrane helix</keyword>